<gene>
    <name evidence="2" type="ORF">A6R68_24046</name>
</gene>
<evidence type="ECO:0000256" key="1">
    <source>
        <dbReference type="SAM" id="MobiDB-lite"/>
    </source>
</evidence>
<name>A0A1A6HUQ8_NEOLE</name>
<protein>
    <submittedName>
        <fullName evidence="2">Uncharacterized protein</fullName>
    </submittedName>
</protein>
<organism evidence="2 3">
    <name type="scientific">Neotoma lepida</name>
    <name type="common">Desert woodrat</name>
    <dbReference type="NCBI Taxonomy" id="56216"/>
    <lineage>
        <taxon>Eukaryota</taxon>
        <taxon>Metazoa</taxon>
        <taxon>Chordata</taxon>
        <taxon>Craniata</taxon>
        <taxon>Vertebrata</taxon>
        <taxon>Euteleostomi</taxon>
        <taxon>Mammalia</taxon>
        <taxon>Eutheria</taxon>
        <taxon>Euarchontoglires</taxon>
        <taxon>Glires</taxon>
        <taxon>Rodentia</taxon>
        <taxon>Myomorpha</taxon>
        <taxon>Muroidea</taxon>
        <taxon>Cricetidae</taxon>
        <taxon>Neotominae</taxon>
        <taxon>Neotoma</taxon>
    </lineage>
</organism>
<dbReference type="Proteomes" id="UP000092124">
    <property type="component" value="Unassembled WGS sequence"/>
</dbReference>
<dbReference type="InterPro" id="IPR032253">
    <property type="entry name" value="Esp1/Esp22"/>
</dbReference>
<accession>A0A1A6HUQ8</accession>
<keyword evidence="3" id="KW-1185">Reference proteome</keyword>
<feature type="region of interest" description="Disordered" evidence="1">
    <location>
        <begin position="140"/>
        <end position="159"/>
    </location>
</feature>
<dbReference type="EMBL" id="LZPO01008518">
    <property type="protein sequence ID" value="OBS81964.1"/>
    <property type="molecule type" value="Genomic_DNA"/>
</dbReference>
<reference evidence="2 3" key="1">
    <citation type="submission" date="2016-06" db="EMBL/GenBank/DDBJ databases">
        <title>The Draft Genome Sequence and Annotation of the Desert Woodrat Neotoma lepida.</title>
        <authorList>
            <person name="Campbell M."/>
            <person name="Oakeson K.F."/>
            <person name="Yandell M."/>
            <person name="Halpert J.R."/>
            <person name="Dearing D."/>
        </authorList>
    </citation>
    <scope>NUCLEOTIDE SEQUENCE [LARGE SCALE GENOMIC DNA]</scope>
    <source>
        <strain evidence="2">417</strain>
        <tissue evidence="2">Liver</tissue>
    </source>
</reference>
<evidence type="ECO:0000313" key="2">
    <source>
        <dbReference type="EMBL" id="OBS81964.1"/>
    </source>
</evidence>
<dbReference type="GO" id="GO:0005615">
    <property type="term" value="C:extracellular space"/>
    <property type="evidence" value="ECO:0007669"/>
    <property type="project" value="InterPro"/>
</dbReference>
<feature type="non-terminal residue" evidence="2">
    <location>
        <position position="1"/>
    </location>
</feature>
<comment type="caution">
    <text evidence="2">The sequence shown here is derived from an EMBL/GenBank/DDBJ whole genome shotgun (WGS) entry which is preliminary data.</text>
</comment>
<dbReference type="Pfam" id="PF16590">
    <property type="entry name" value="ESP"/>
    <property type="match status" value="1"/>
</dbReference>
<proteinExistence type="predicted"/>
<dbReference type="OrthoDB" id="9619688at2759"/>
<dbReference type="CDD" id="cd14249">
    <property type="entry name" value="ESP1_like"/>
    <property type="match status" value="2"/>
</dbReference>
<dbReference type="GO" id="GO:0005186">
    <property type="term" value="F:pheromone activity"/>
    <property type="evidence" value="ECO:0007669"/>
    <property type="project" value="InterPro"/>
</dbReference>
<evidence type="ECO:0000313" key="3">
    <source>
        <dbReference type="Proteomes" id="UP000092124"/>
    </source>
</evidence>
<sequence length="175" mass="19542">SDCQGERNITEALERMLCDSHQNQTLTEDLASENKCTLDPCTVLTARRKTCAQKCQVDQTQKGSTTSADRKANIKAVLKKIDCQGDEDIIEALEKMLCASHQDETSFEDLANADQNMLGMTTVLTSLRKCCAHKHQVQPRNFSSKADRPEGTGVGQQQDDFKKNLIDMLDKFLTK</sequence>
<dbReference type="Gene3D" id="1.20.50.60">
    <property type="entry name" value="ESP1, core domain"/>
    <property type="match status" value="1"/>
</dbReference>
<dbReference type="InterPro" id="IPR043126">
    <property type="entry name" value="Esp1_core"/>
</dbReference>
<dbReference type="AlphaFoldDB" id="A0A1A6HUQ8"/>